<reference evidence="7" key="1">
    <citation type="submission" date="2020-03" db="EMBL/GenBank/DDBJ databases">
        <authorList>
            <person name="Weist P."/>
        </authorList>
    </citation>
    <scope>NUCLEOTIDE SEQUENCE</scope>
</reference>
<keyword evidence="8" id="KW-1185">Reference proteome</keyword>
<dbReference type="InterPro" id="IPR036236">
    <property type="entry name" value="Znf_C2H2_sf"/>
</dbReference>
<evidence type="ECO:0000256" key="5">
    <source>
        <dbReference type="SAM" id="MobiDB-lite"/>
    </source>
</evidence>
<dbReference type="SMART" id="SM00614">
    <property type="entry name" value="ZnF_BED"/>
    <property type="match status" value="1"/>
</dbReference>
<dbReference type="PROSITE" id="PS50808">
    <property type="entry name" value="ZF_BED"/>
    <property type="match status" value="1"/>
</dbReference>
<evidence type="ECO:0000256" key="4">
    <source>
        <dbReference type="PROSITE-ProRule" id="PRU00027"/>
    </source>
</evidence>
<evidence type="ECO:0000313" key="8">
    <source>
        <dbReference type="Proteomes" id="UP001153269"/>
    </source>
</evidence>
<gene>
    <name evidence="7" type="ORF">PLEPLA_LOCUS17926</name>
</gene>
<dbReference type="Gene3D" id="1.10.150.50">
    <property type="entry name" value="Transcription Factor, Ets-1"/>
    <property type="match status" value="1"/>
</dbReference>
<evidence type="ECO:0000313" key="7">
    <source>
        <dbReference type="EMBL" id="CAB1429946.1"/>
    </source>
</evidence>
<keyword evidence="3" id="KW-0862">Zinc</keyword>
<dbReference type="Proteomes" id="UP001153269">
    <property type="component" value="Unassembled WGS sequence"/>
</dbReference>
<name>A0A9N7YLQ1_PLEPL</name>
<feature type="compositionally biased region" description="Polar residues" evidence="5">
    <location>
        <begin position="167"/>
        <end position="178"/>
    </location>
</feature>
<accession>A0A9N7YLQ1</accession>
<evidence type="ECO:0000256" key="3">
    <source>
        <dbReference type="ARBA" id="ARBA00022833"/>
    </source>
</evidence>
<proteinExistence type="predicted"/>
<comment type="caution">
    <text evidence="7">The sequence shown here is derived from an EMBL/GenBank/DDBJ whole genome shotgun (WGS) entry which is preliminary data.</text>
</comment>
<feature type="domain" description="BED-type" evidence="6">
    <location>
        <begin position="17"/>
        <end position="67"/>
    </location>
</feature>
<dbReference type="GO" id="GO:0008270">
    <property type="term" value="F:zinc ion binding"/>
    <property type="evidence" value="ECO:0007669"/>
    <property type="project" value="UniProtKB-KW"/>
</dbReference>
<dbReference type="InterPro" id="IPR003656">
    <property type="entry name" value="Znf_BED"/>
</dbReference>
<dbReference type="Pfam" id="PF02892">
    <property type="entry name" value="zf-BED"/>
    <property type="match status" value="1"/>
</dbReference>
<feature type="region of interest" description="Disordered" evidence="5">
    <location>
        <begin position="157"/>
        <end position="181"/>
    </location>
</feature>
<dbReference type="GO" id="GO:0003677">
    <property type="term" value="F:DNA binding"/>
    <property type="evidence" value="ECO:0007669"/>
    <property type="project" value="InterPro"/>
</dbReference>
<dbReference type="EMBL" id="CADEAL010001189">
    <property type="protein sequence ID" value="CAB1429946.1"/>
    <property type="molecule type" value="Genomic_DNA"/>
</dbReference>
<dbReference type="InterPro" id="IPR013761">
    <property type="entry name" value="SAM/pointed_sf"/>
</dbReference>
<evidence type="ECO:0000256" key="1">
    <source>
        <dbReference type="ARBA" id="ARBA00022723"/>
    </source>
</evidence>
<sequence>MAEAAESDLVPKRFQRPKASKVWEYFNVSPNDKVVCRLCKLSMAYHKSTSAMHEHLKRKHTGAILEDGPPEKAKPPMDDLSDFLRERNVPEETIETLEHEKIDTSTIQLMTDEELKTYLPSYGDRLAVLGFCRRKENSHNNTRKSKLFERLKQKLAKRKPCDEGGRSRNQGEPSQPFQKRNALKTIRKIEIGWMHSDDGKQPFKQVLFDHTEKKDQQSTQHKFGSIFGETREHSESVLQSFSQCFYNTAICYI</sequence>
<organism evidence="7 8">
    <name type="scientific">Pleuronectes platessa</name>
    <name type="common">European plaice</name>
    <dbReference type="NCBI Taxonomy" id="8262"/>
    <lineage>
        <taxon>Eukaryota</taxon>
        <taxon>Metazoa</taxon>
        <taxon>Chordata</taxon>
        <taxon>Craniata</taxon>
        <taxon>Vertebrata</taxon>
        <taxon>Euteleostomi</taxon>
        <taxon>Actinopterygii</taxon>
        <taxon>Neopterygii</taxon>
        <taxon>Teleostei</taxon>
        <taxon>Neoteleostei</taxon>
        <taxon>Acanthomorphata</taxon>
        <taxon>Carangaria</taxon>
        <taxon>Pleuronectiformes</taxon>
        <taxon>Pleuronectoidei</taxon>
        <taxon>Pleuronectidae</taxon>
        <taxon>Pleuronectes</taxon>
    </lineage>
</organism>
<evidence type="ECO:0000259" key="6">
    <source>
        <dbReference type="PROSITE" id="PS50808"/>
    </source>
</evidence>
<protein>
    <recommendedName>
        <fullName evidence="6">BED-type domain-containing protein</fullName>
    </recommendedName>
</protein>
<dbReference type="SUPFAM" id="SSF57667">
    <property type="entry name" value="beta-beta-alpha zinc fingers"/>
    <property type="match status" value="1"/>
</dbReference>
<dbReference type="AlphaFoldDB" id="A0A9N7YLQ1"/>
<keyword evidence="2 4" id="KW-0863">Zinc-finger</keyword>
<evidence type="ECO:0000256" key="2">
    <source>
        <dbReference type="ARBA" id="ARBA00022771"/>
    </source>
</evidence>
<keyword evidence="1" id="KW-0479">Metal-binding</keyword>